<evidence type="ECO:0000313" key="3">
    <source>
        <dbReference type="Proteomes" id="UP000605846"/>
    </source>
</evidence>
<dbReference type="OrthoDB" id="2376398at2759"/>
<dbReference type="Proteomes" id="UP000605846">
    <property type="component" value="Unassembled WGS sequence"/>
</dbReference>
<accession>A0A8H7BPX4</accession>
<dbReference type="AlphaFoldDB" id="A0A8H7BPX4"/>
<comment type="caution">
    <text evidence="2">The sequence shown here is derived from an EMBL/GenBank/DDBJ whole genome shotgun (WGS) entry which is preliminary data.</text>
</comment>
<protein>
    <submittedName>
        <fullName evidence="2">Uncharacterized protein</fullName>
    </submittedName>
</protein>
<evidence type="ECO:0000256" key="1">
    <source>
        <dbReference type="SAM" id="MobiDB-lite"/>
    </source>
</evidence>
<feature type="region of interest" description="Disordered" evidence="1">
    <location>
        <begin position="101"/>
        <end position="156"/>
    </location>
</feature>
<proteinExistence type="predicted"/>
<gene>
    <name evidence="2" type="ORF">EC973_006982</name>
</gene>
<sequence length="338" mass="39608">MEFEEVNEFIKRRKVNSPASSATPTQVQAEQRASEPAFYYHHDYPSNPKRHAVPGVSKLMNGVRRFKRSHRSRVEQPWNDLTASDEYNYYLHDDTRLIFANAHPSNPNRSASPRIHRKEKKDSISHRPGTDQRLVRFQGEDQGRRRRSSSVPSVTYADIERINEQIEEAMPKHNESMTANNNISPMELIDSLMGDIQRHQYLVDQEEQRIEMNQRAITDFIEKLKLLDEDVQYLNATIRSDKIKAMVASLQETNLRNTMLIEARMHQKKTTTTIEGYSKSASYVTRLNDLQAKIQILRKREAIWSWIRNWGPACGKYRTFQEDKNRGENVKTQRKHLI</sequence>
<reference evidence="2" key="1">
    <citation type="submission" date="2020-01" db="EMBL/GenBank/DDBJ databases">
        <title>Genome Sequencing of Three Apophysomyces-Like Fungal Strains Confirms a Novel Fungal Genus in the Mucoromycota with divergent Burkholderia-like Endosymbiotic Bacteria.</title>
        <authorList>
            <person name="Stajich J.E."/>
            <person name="Macias A.M."/>
            <person name="Carter-House D."/>
            <person name="Lovett B."/>
            <person name="Kasson L.R."/>
            <person name="Berry K."/>
            <person name="Grigoriev I."/>
            <person name="Chang Y."/>
            <person name="Spatafora J."/>
            <person name="Kasson M.T."/>
        </authorList>
    </citation>
    <scope>NUCLEOTIDE SEQUENCE</scope>
    <source>
        <strain evidence="2">NRRL A-21654</strain>
    </source>
</reference>
<feature type="region of interest" description="Disordered" evidence="1">
    <location>
        <begin position="13"/>
        <end position="32"/>
    </location>
</feature>
<feature type="compositionally biased region" description="Basic and acidic residues" evidence="1">
    <location>
        <begin position="120"/>
        <end position="143"/>
    </location>
</feature>
<name>A0A8H7BPX4_9FUNG</name>
<keyword evidence="3" id="KW-1185">Reference proteome</keyword>
<dbReference type="EMBL" id="JABAYA010000048">
    <property type="protein sequence ID" value="KAF7727869.1"/>
    <property type="molecule type" value="Genomic_DNA"/>
</dbReference>
<organism evidence="2 3">
    <name type="scientific">Apophysomyces ossiformis</name>
    <dbReference type="NCBI Taxonomy" id="679940"/>
    <lineage>
        <taxon>Eukaryota</taxon>
        <taxon>Fungi</taxon>
        <taxon>Fungi incertae sedis</taxon>
        <taxon>Mucoromycota</taxon>
        <taxon>Mucoromycotina</taxon>
        <taxon>Mucoromycetes</taxon>
        <taxon>Mucorales</taxon>
        <taxon>Mucorineae</taxon>
        <taxon>Mucoraceae</taxon>
        <taxon>Apophysomyces</taxon>
    </lineage>
</organism>
<feature type="compositionally biased region" description="Polar residues" evidence="1">
    <location>
        <begin position="17"/>
        <end position="31"/>
    </location>
</feature>
<evidence type="ECO:0000313" key="2">
    <source>
        <dbReference type="EMBL" id="KAF7727869.1"/>
    </source>
</evidence>